<sequence>MTFAWVVLACLLSIALLDQPLALALKARVDGDWQGFWRVLTALGSGWPWYTLGLATWGVCRWREARSRWPDSSARWAARARATAFLLAGLALSGVLVTALKALFGRLRPVWLFREGEYGFAPLSFEWAANSFPSGHSQTIWAAMTALMLIFPRHWPTWVTLGILVAASRLFLTVHYLSDVLMGSLIGIATVVLLARWARRRGHDIRLGNPR</sequence>
<evidence type="ECO:0000256" key="4">
    <source>
        <dbReference type="ARBA" id="ARBA00022801"/>
    </source>
</evidence>
<accession>A0A7W6W8T2</accession>
<dbReference type="EMBL" id="JACIGK010000002">
    <property type="protein sequence ID" value="MBB4264707.1"/>
    <property type="molecule type" value="Genomic_DNA"/>
</dbReference>
<keyword evidence="6 7" id="KW-0472">Membrane</keyword>
<evidence type="ECO:0000256" key="3">
    <source>
        <dbReference type="ARBA" id="ARBA00022692"/>
    </source>
</evidence>
<protein>
    <submittedName>
        <fullName evidence="9">Membrane-associated phospholipid phosphatase</fullName>
    </submittedName>
</protein>
<keyword evidence="2" id="KW-1003">Cell membrane</keyword>
<feature type="transmembrane region" description="Helical" evidence="7">
    <location>
        <begin position="83"/>
        <end position="104"/>
    </location>
</feature>
<keyword evidence="4" id="KW-0378">Hydrolase</keyword>
<evidence type="ECO:0000256" key="2">
    <source>
        <dbReference type="ARBA" id="ARBA00022475"/>
    </source>
</evidence>
<feature type="domain" description="Phosphatidic acid phosphatase type 2/haloperoxidase" evidence="8">
    <location>
        <begin position="83"/>
        <end position="195"/>
    </location>
</feature>
<name>A0A7W6W8T2_9PROT</name>
<dbReference type="PANTHER" id="PTHR14969:SF62">
    <property type="entry name" value="DECAPRENYLPHOSPHORYL-5-PHOSPHORIBOSE PHOSPHATASE RV3807C-RELATED"/>
    <property type="match status" value="1"/>
</dbReference>
<evidence type="ECO:0000256" key="7">
    <source>
        <dbReference type="SAM" id="Phobius"/>
    </source>
</evidence>
<evidence type="ECO:0000256" key="1">
    <source>
        <dbReference type="ARBA" id="ARBA00004651"/>
    </source>
</evidence>
<dbReference type="Proteomes" id="UP000554286">
    <property type="component" value="Unassembled WGS sequence"/>
</dbReference>
<organism evidence="9 10">
    <name type="scientific">Roseospira visakhapatnamensis</name>
    <dbReference type="NCBI Taxonomy" id="390880"/>
    <lineage>
        <taxon>Bacteria</taxon>
        <taxon>Pseudomonadati</taxon>
        <taxon>Pseudomonadota</taxon>
        <taxon>Alphaproteobacteria</taxon>
        <taxon>Rhodospirillales</taxon>
        <taxon>Rhodospirillaceae</taxon>
        <taxon>Roseospira</taxon>
    </lineage>
</organism>
<reference evidence="9 10" key="1">
    <citation type="submission" date="2020-08" db="EMBL/GenBank/DDBJ databases">
        <title>Genome sequencing of Purple Non-Sulfur Bacteria from various extreme environments.</title>
        <authorList>
            <person name="Mayer M."/>
        </authorList>
    </citation>
    <scope>NUCLEOTIDE SEQUENCE [LARGE SCALE GENOMIC DNA]</scope>
    <source>
        <strain evidence="9 10">JA131</strain>
    </source>
</reference>
<dbReference type="PANTHER" id="PTHR14969">
    <property type="entry name" value="SPHINGOSINE-1-PHOSPHATE PHOSPHOHYDROLASE"/>
    <property type="match status" value="1"/>
</dbReference>
<dbReference type="GO" id="GO:0005886">
    <property type="term" value="C:plasma membrane"/>
    <property type="evidence" value="ECO:0007669"/>
    <property type="project" value="UniProtKB-SubCell"/>
</dbReference>
<keyword evidence="3 7" id="KW-0812">Transmembrane</keyword>
<dbReference type="InterPro" id="IPR036938">
    <property type="entry name" value="PAP2/HPO_sf"/>
</dbReference>
<feature type="transmembrane region" description="Helical" evidence="7">
    <location>
        <begin position="180"/>
        <end position="198"/>
    </location>
</feature>
<dbReference type="GO" id="GO:0016787">
    <property type="term" value="F:hydrolase activity"/>
    <property type="evidence" value="ECO:0007669"/>
    <property type="project" value="UniProtKB-KW"/>
</dbReference>
<dbReference type="Pfam" id="PF01569">
    <property type="entry name" value="PAP2"/>
    <property type="match status" value="1"/>
</dbReference>
<dbReference type="RefSeq" id="WP_246422257.1">
    <property type="nucleotide sequence ID" value="NZ_JACIGK010000002.1"/>
</dbReference>
<comment type="caution">
    <text evidence="9">The sequence shown here is derived from an EMBL/GenBank/DDBJ whole genome shotgun (WGS) entry which is preliminary data.</text>
</comment>
<dbReference type="SUPFAM" id="SSF48317">
    <property type="entry name" value="Acid phosphatase/Vanadium-dependent haloperoxidase"/>
    <property type="match status" value="1"/>
</dbReference>
<feature type="transmembrane region" description="Helical" evidence="7">
    <location>
        <begin position="40"/>
        <end position="62"/>
    </location>
</feature>
<comment type="subcellular location">
    <subcellularLocation>
        <location evidence="1">Cell membrane</location>
        <topology evidence="1">Multi-pass membrane protein</topology>
    </subcellularLocation>
</comment>
<evidence type="ECO:0000259" key="8">
    <source>
        <dbReference type="SMART" id="SM00014"/>
    </source>
</evidence>
<dbReference type="Gene3D" id="1.20.144.10">
    <property type="entry name" value="Phosphatidic acid phosphatase type 2/haloperoxidase"/>
    <property type="match status" value="2"/>
</dbReference>
<dbReference type="InterPro" id="IPR000326">
    <property type="entry name" value="PAP2/HPO"/>
</dbReference>
<evidence type="ECO:0000313" key="10">
    <source>
        <dbReference type="Proteomes" id="UP000554286"/>
    </source>
</evidence>
<dbReference type="SMART" id="SM00014">
    <property type="entry name" value="acidPPc"/>
    <property type="match status" value="1"/>
</dbReference>
<proteinExistence type="predicted"/>
<gene>
    <name evidence="9" type="ORF">GGD89_000314</name>
</gene>
<evidence type="ECO:0000256" key="6">
    <source>
        <dbReference type="ARBA" id="ARBA00023136"/>
    </source>
</evidence>
<evidence type="ECO:0000313" key="9">
    <source>
        <dbReference type="EMBL" id="MBB4264707.1"/>
    </source>
</evidence>
<keyword evidence="5 7" id="KW-1133">Transmembrane helix</keyword>
<evidence type="ECO:0000256" key="5">
    <source>
        <dbReference type="ARBA" id="ARBA00022989"/>
    </source>
</evidence>
<keyword evidence="10" id="KW-1185">Reference proteome</keyword>
<dbReference type="AlphaFoldDB" id="A0A7W6W8T2"/>